<dbReference type="PRINTS" id="PR00738">
    <property type="entry name" value="GLHYDRLASE20"/>
</dbReference>
<sequence length="584" mass="64592">MWKLSADSRIVVDAALEGNERLKTVVKLVNAELAAKKLVESPLPMVWGAASDAKPADVFVTLVEAMNGVEGKDAYTVDIAPEHVTVTAVSENAAMYALRTIMAYHIALAGMPFGLIEDHSDLAERRLFVDCGRKYFTKDWLIAQIKDLSYMRMNALELHFSENLGFRLECTTDPGILSDEYLTKAEMCEVLDAARLYGIEVIPSIDSPGHVTQILKAHPEYGQIANDGTHFEHGLDITNPEAVAYMKSIYAEYCDFFKAYPDVCTDFNIGGDEYMEFDRDPFLSKYRSVLDAHSVKTLGEGHDWRDAMTAYLNEIADLVHGKGYNVRMYNDGMYYGEESHNYEPQKVALHKWIEVDHWSQMGWNGDIAKLQSILDRGHEVIYNVNCTFGYYVLRNDVPTDGRPQASFDHKDPDKHIFENWSPAQFQANENVLQDDDPRIKGAAMHIWCDNPSIVTEQTVAADIQSPMRAFASRMWKAKGNSEISFAEFKAVYDALGHNAGYDGAPLPEVGDIVKPVAPNPDPEQPGKPEQPEKPGKPEAPNGGSHGQTAGKLPQTGDPVTMGVAATAVAGAALSGAALYARSQE</sequence>
<accession>B6GAI2</accession>
<reference evidence="6 7" key="2">
    <citation type="submission" date="2008-10" db="EMBL/GenBank/DDBJ databases">
        <authorList>
            <person name="Fulton L."/>
            <person name="Clifton S."/>
            <person name="Fulton B."/>
            <person name="Xu J."/>
            <person name="Minx P."/>
            <person name="Pepin K.H."/>
            <person name="Johnson M."/>
            <person name="Thiruvilangam P."/>
            <person name="Bhonagiri V."/>
            <person name="Nash W.E."/>
            <person name="Mardis E.R."/>
            <person name="Wilson R.K."/>
        </authorList>
    </citation>
    <scope>NUCLEOTIDE SEQUENCE [LARGE SCALE GENOMIC DNA]</scope>
    <source>
        <strain evidence="6 7">DSM 13279</strain>
    </source>
</reference>
<dbReference type="PANTHER" id="PTHR43678">
    <property type="entry name" value="PUTATIVE (AFU_ORTHOLOGUE AFUA_2G00640)-RELATED"/>
    <property type="match status" value="1"/>
</dbReference>
<dbReference type="GO" id="GO:0004563">
    <property type="term" value="F:beta-N-acetylhexosaminidase activity"/>
    <property type="evidence" value="ECO:0007669"/>
    <property type="project" value="InterPro"/>
</dbReference>
<proteinExistence type="inferred from homology"/>
<dbReference type="EMBL" id="ABXJ01000061">
    <property type="protein sequence ID" value="EEA90694.1"/>
    <property type="molecule type" value="Genomic_DNA"/>
</dbReference>
<dbReference type="SUPFAM" id="SSF55545">
    <property type="entry name" value="beta-N-acetylhexosaminidase-like domain"/>
    <property type="match status" value="1"/>
</dbReference>
<reference evidence="6 7" key="1">
    <citation type="submission" date="2008-10" db="EMBL/GenBank/DDBJ databases">
        <title>Draft genome sequence of Collinsella stercoris (DSM 13279).</title>
        <authorList>
            <person name="Sudarsanam P."/>
            <person name="Ley R."/>
            <person name="Guruge J."/>
            <person name="Turnbaugh P.J."/>
            <person name="Mahowald M."/>
            <person name="Liep D."/>
            <person name="Gordon J."/>
        </authorList>
    </citation>
    <scope>NUCLEOTIDE SEQUENCE [LARGE SCALE GENOMIC DNA]</scope>
    <source>
        <strain evidence="6 7">DSM 13279</strain>
    </source>
</reference>
<evidence type="ECO:0000256" key="1">
    <source>
        <dbReference type="ARBA" id="ARBA00006285"/>
    </source>
</evidence>
<dbReference type="InterPro" id="IPR025705">
    <property type="entry name" value="Beta_hexosaminidase_sua/sub"/>
</dbReference>
<dbReference type="AlphaFoldDB" id="B6GAI2"/>
<keyword evidence="7" id="KW-1185">Reference proteome</keyword>
<name>B6GAI2_9ACTN</name>
<evidence type="ECO:0000256" key="3">
    <source>
        <dbReference type="PIRSR" id="PIRSR625705-1"/>
    </source>
</evidence>
<evidence type="ECO:0000256" key="2">
    <source>
        <dbReference type="ARBA" id="ARBA00022801"/>
    </source>
</evidence>
<dbReference type="InterPro" id="IPR052764">
    <property type="entry name" value="GH20_Enzymes"/>
</dbReference>
<gene>
    <name evidence="6" type="ORF">COLSTE_01081</name>
</gene>
<dbReference type="Pfam" id="PF00728">
    <property type="entry name" value="Glyco_hydro_20"/>
    <property type="match status" value="1"/>
</dbReference>
<evidence type="ECO:0000259" key="5">
    <source>
        <dbReference type="Pfam" id="PF00728"/>
    </source>
</evidence>
<evidence type="ECO:0000256" key="4">
    <source>
        <dbReference type="SAM" id="MobiDB-lite"/>
    </source>
</evidence>
<feature type="region of interest" description="Disordered" evidence="4">
    <location>
        <begin position="506"/>
        <end position="558"/>
    </location>
</feature>
<comment type="similarity">
    <text evidence="1">Belongs to the glycosyl hydrolase 20 family.</text>
</comment>
<dbReference type="Proteomes" id="UP000003560">
    <property type="component" value="Unassembled WGS sequence"/>
</dbReference>
<dbReference type="PANTHER" id="PTHR43678:SF1">
    <property type="entry name" value="BETA-N-ACETYLHEXOSAMINIDASE"/>
    <property type="match status" value="1"/>
</dbReference>
<dbReference type="InterPro" id="IPR015883">
    <property type="entry name" value="Glyco_hydro_20_cat"/>
</dbReference>
<feature type="domain" description="Glycoside hydrolase family 20 catalytic" evidence="5">
    <location>
        <begin position="125"/>
        <end position="477"/>
    </location>
</feature>
<evidence type="ECO:0000313" key="6">
    <source>
        <dbReference type="EMBL" id="EEA90694.1"/>
    </source>
</evidence>
<dbReference type="Gene3D" id="3.30.379.10">
    <property type="entry name" value="Chitobiase/beta-hexosaminidase domain 2-like"/>
    <property type="match status" value="1"/>
</dbReference>
<feature type="active site" description="Proton donor" evidence="3">
    <location>
        <position position="273"/>
    </location>
</feature>
<dbReference type="eggNOG" id="COG3525">
    <property type="taxonomic scope" value="Bacteria"/>
</dbReference>
<dbReference type="InterPro" id="IPR017853">
    <property type="entry name" value="GH"/>
</dbReference>
<dbReference type="STRING" id="445975.COLSTE_01081"/>
<evidence type="ECO:0000313" key="7">
    <source>
        <dbReference type="Proteomes" id="UP000003560"/>
    </source>
</evidence>
<dbReference type="GO" id="GO:0005975">
    <property type="term" value="P:carbohydrate metabolic process"/>
    <property type="evidence" value="ECO:0007669"/>
    <property type="project" value="InterPro"/>
</dbReference>
<feature type="compositionally biased region" description="Basic and acidic residues" evidence="4">
    <location>
        <begin position="524"/>
        <end position="536"/>
    </location>
</feature>
<dbReference type="InterPro" id="IPR029018">
    <property type="entry name" value="Hex-like_dom2"/>
</dbReference>
<dbReference type="CDD" id="cd06564">
    <property type="entry name" value="GH20_DspB_LnbB-like"/>
    <property type="match status" value="1"/>
</dbReference>
<dbReference type="OrthoDB" id="9763537at2"/>
<dbReference type="HOGENOM" id="CLU_010969_0_1_11"/>
<protein>
    <submittedName>
        <fullName evidence="6">Glycosyl hydrolase family 20, catalytic domain protein</fullName>
    </submittedName>
</protein>
<dbReference type="Gene3D" id="3.20.20.80">
    <property type="entry name" value="Glycosidases"/>
    <property type="match status" value="1"/>
</dbReference>
<keyword evidence="2 6" id="KW-0378">Hydrolase</keyword>
<organism evidence="6 7">
    <name type="scientific">Collinsella stercoris DSM 13279</name>
    <dbReference type="NCBI Taxonomy" id="445975"/>
    <lineage>
        <taxon>Bacteria</taxon>
        <taxon>Bacillati</taxon>
        <taxon>Actinomycetota</taxon>
        <taxon>Coriobacteriia</taxon>
        <taxon>Coriobacteriales</taxon>
        <taxon>Coriobacteriaceae</taxon>
        <taxon>Collinsella</taxon>
    </lineage>
</organism>
<comment type="caution">
    <text evidence="6">The sequence shown here is derived from an EMBL/GenBank/DDBJ whole genome shotgun (WGS) entry which is preliminary data.</text>
</comment>
<dbReference type="SUPFAM" id="SSF51445">
    <property type="entry name" value="(Trans)glycosidases"/>
    <property type="match status" value="1"/>
</dbReference>